<comment type="caution">
    <text evidence="1">The sequence shown here is derived from an EMBL/GenBank/DDBJ whole genome shotgun (WGS) entry which is preliminary data.</text>
</comment>
<evidence type="ECO:0000313" key="1">
    <source>
        <dbReference type="EMBL" id="KAF8401018.1"/>
    </source>
</evidence>
<dbReference type="Proteomes" id="UP000655225">
    <property type="component" value="Unassembled WGS sequence"/>
</dbReference>
<dbReference type="EMBL" id="JABCRI010000009">
    <property type="protein sequence ID" value="KAF8401018.1"/>
    <property type="molecule type" value="Genomic_DNA"/>
</dbReference>
<reference evidence="1 2" key="1">
    <citation type="submission" date="2020-04" db="EMBL/GenBank/DDBJ databases">
        <title>Plant Genome Project.</title>
        <authorList>
            <person name="Zhang R.-G."/>
        </authorList>
    </citation>
    <scope>NUCLEOTIDE SEQUENCE [LARGE SCALE GENOMIC DNA]</scope>
    <source>
        <strain evidence="1">YNK0</strain>
        <tissue evidence="1">Leaf</tissue>
    </source>
</reference>
<gene>
    <name evidence="1" type="ORF">HHK36_014321</name>
</gene>
<proteinExistence type="predicted"/>
<evidence type="ECO:0000313" key="2">
    <source>
        <dbReference type="Proteomes" id="UP000655225"/>
    </source>
</evidence>
<dbReference type="OrthoDB" id="2143914at2759"/>
<organism evidence="1 2">
    <name type="scientific">Tetracentron sinense</name>
    <name type="common">Spur-leaf</name>
    <dbReference type="NCBI Taxonomy" id="13715"/>
    <lineage>
        <taxon>Eukaryota</taxon>
        <taxon>Viridiplantae</taxon>
        <taxon>Streptophyta</taxon>
        <taxon>Embryophyta</taxon>
        <taxon>Tracheophyta</taxon>
        <taxon>Spermatophyta</taxon>
        <taxon>Magnoliopsida</taxon>
        <taxon>Trochodendrales</taxon>
        <taxon>Trochodendraceae</taxon>
        <taxon>Tetracentron</taxon>
    </lineage>
</organism>
<sequence length="133" mass="14921">MYCNEATLHYIGDKIMDDKNTIMPFDDSLAGSMLPKFCEAIDVDECGLPSSSTSHEDDPTARLPCFPSLSYPYNQHVWPDFDLGRGRARNLQRLLLADTPELAASTHGGLEQDRLEEPGTAIYVYGFINTRIY</sequence>
<keyword evidence="2" id="KW-1185">Reference proteome</keyword>
<accession>A0A834Z9J2</accession>
<name>A0A834Z9J2_TETSI</name>
<protein>
    <submittedName>
        <fullName evidence="1">Uncharacterized protein</fullName>
    </submittedName>
</protein>
<dbReference type="AlphaFoldDB" id="A0A834Z9J2"/>